<feature type="transmembrane region" description="Helical" evidence="2">
    <location>
        <begin position="342"/>
        <end position="360"/>
    </location>
</feature>
<feature type="transmembrane region" description="Helical" evidence="2">
    <location>
        <begin position="986"/>
        <end position="1007"/>
    </location>
</feature>
<accession>A0A3S9PYE3</accession>
<gene>
    <name evidence="3" type="ORF">EJ997_08630</name>
</gene>
<feature type="transmembrane region" description="Helical" evidence="2">
    <location>
        <begin position="367"/>
        <end position="387"/>
    </location>
</feature>
<dbReference type="OrthoDB" id="3306666at2"/>
<dbReference type="Gene3D" id="3.30.70.1320">
    <property type="entry name" value="Multidrug efflux transporter AcrB pore domain like"/>
    <property type="match status" value="1"/>
</dbReference>
<name>A0A3S9PYE3_9ACTO</name>
<dbReference type="Gene3D" id="3.30.70.1430">
    <property type="entry name" value="Multidrug efflux transporter AcrB pore domain"/>
    <property type="match status" value="2"/>
</dbReference>
<feature type="transmembrane region" description="Helical" evidence="2">
    <location>
        <begin position="467"/>
        <end position="494"/>
    </location>
</feature>
<dbReference type="EMBL" id="CP034593">
    <property type="protein sequence ID" value="AZQ77387.1"/>
    <property type="molecule type" value="Genomic_DNA"/>
</dbReference>
<sequence length="1063" mass="111742">MFKLTQGSLRNRAFVALLSVAIFVIGIFSMGSLRQELIPRVELPVINVISISPGATSEQMRDRVSVPIEQQVMTIPEVSNTTTTSSSSLSMVTIELDYGTDVARASNRVELSIGRADASFPENLEYDVISGGTSDIPLSYVGITSDGTPLETAERIRDTVIPQLEQISGVSSVELIGAPAQNINISLDQERVAELGISADAVQEALEDNGLSVPVGTLIENGEAKDVTVGKEIASIEDLRAIPVVAGEVEPGEPATVYPLSEIATVEFTDGQSDMVGRLDGESAIAIIVFPTANANIVDTSAEVDETLEELAPTVGGNTQFTMLFDQAPYITGSIESLAQEGALGLIFAILILLVFLLSIRSTLVTAISIPLSLLVGFIGMMVGGYSLNMLTLAALTLSIGRVVDDSIVVIENIKRHLDYGKPKRDAVLDGAKEVSSAITASTIVSFIVFVPVALVPGLVGELFRPFAFTVIIALAASLIVALTIVPVLAYWFLKPTKEARVAERQGELEAYRVEAEKKERRYWLRRGYAPVLNGTQKHPVITIIVAFAILVGTVALFPLLKINLLGGANQGSVFIAQETEPGASMDAMVEQADAVEDELMEVEGVNSVAVIIGGAQMTGASAISYLVAVDEEADIDQLTEDLVTAGDSVSGEGTTSSANEGLLGSGTIDINITAPDAESLQVATDAVRDAVAEVPEVTGAEHNLAAEAPAVQVTVNRDAAAGAGLTENDIVGLIAAQMVEPEIGQITIDNVDTSIYLSIENPVETVEELRNLTILGQPLETFATVEEVGSIPTIVTINGQTTATVSAVPVAADNLGEATSAVDAAVAEVELPDGAVTSTGGVAEQLEDSFNQLGLALAAAVLLIYVVLVWIFRSLIQPALLLVAIPFAAIGSFLALLLTDTPLDISAMIGLLMLTGIVVTNAVVLVDLMNQYRDQGKKLNEAVHEGAMRRVRPVVMTSLATIAAMIPMALGISSATGFISTPLAITVIGGLLTSTLLTLILLPVLYRLVEGAKERRAVRKKEKAYAEVEAAMAKVDDDPVAVTGVTGDTAPDELNESRDSGE</sequence>
<feature type="transmembrane region" description="Helical" evidence="2">
    <location>
        <begin position="541"/>
        <end position="561"/>
    </location>
</feature>
<evidence type="ECO:0000256" key="1">
    <source>
        <dbReference type="SAM" id="MobiDB-lite"/>
    </source>
</evidence>
<dbReference type="KEGG" id="flh:EJ997_08630"/>
<feature type="transmembrane region" description="Helical" evidence="2">
    <location>
        <begin position="435"/>
        <end position="455"/>
    </location>
</feature>
<dbReference type="AlphaFoldDB" id="A0A3S9PYE3"/>
<evidence type="ECO:0000256" key="2">
    <source>
        <dbReference type="SAM" id="Phobius"/>
    </source>
</evidence>
<dbReference type="RefSeq" id="WP_126704190.1">
    <property type="nucleotide sequence ID" value="NZ_CP034593.1"/>
</dbReference>
<dbReference type="SUPFAM" id="SSF82714">
    <property type="entry name" value="Multidrug efflux transporter AcrB TolC docking domain, DN and DC subdomains"/>
    <property type="match status" value="2"/>
</dbReference>
<feature type="region of interest" description="Disordered" evidence="1">
    <location>
        <begin position="1042"/>
        <end position="1063"/>
    </location>
</feature>
<dbReference type="Pfam" id="PF00873">
    <property type="entry name" value="ACR_tran"/>
    <property type="match status" value="1"/>
</dbReference>
<evidence type="ECO:0000313" key="3">
    <source>
        <dbReference type="EMBL" id="AZQ77387.1"/>
    </source>
</evidence>
<feature type="transmembrane region" description="Helical" evidence="2">
    <location>
        <begin position="854"/>
        <end position="873"/>
    </location>
</feature>
<dbReference type="SUPFAM" id="SSF82866">
    <property type="entry name" value="Multidrug efflux transporter AcrB transmembrane domain"/>
    <property type="match status" value="2"/>
</dbReference>
<dbReference type="InterPro" id="IPR027463">
    <property type="entry name" value="AcrB_DN_DC_subdom"/>
</dbReference>
<dbReference type="Gene3D" id="3.30.2090.10">
    <property type="entry name" value="Multidrug efflux transporter AcrB TolC docking domain, DN and DC subdomains"/>
    <property type="match status" value="2"/>
</dbReference>
<feature type="transmembrane region" description="Helical" evidence="2">
    <location>
        <begin position="955"/>
        <end position="980"/>
    </location>
</feature>
<keyword evidence="2" id="KW-1133">Transmembrane helix</keyword>
<keyword evidence="2" id="KW-0472">Membrane</keyword>
<dbReference type="Gene3D" id="1.20.1640.10">
    <property type="entry name" value="Multidrug efflux transporter AcrB transmembrane domain"/>
    <property type="match status" value="2"/>
</dbReference>
<reference evidence="3 4" key="1">
    <citation type="submission" date="2018-12" db="EMBL/GenBank/DDBJ databases">
        <title>Complete genome sequence of Flaviflexus sp. H23T48.</title>
        <authorList>
            <person name="Bae J.-W."/>
            <person name="Lee J.-Y."/>
        </authorList>
    </citation>
    <scope>NUCLEOTIDE SEQUENCE [LARGE SCALE GENOMIC DNA]</scope>
    <source>
        <strain evidence="3 4">H23T48</strain>
    </source>
</reference>
<dbReference type="InterPro" id="IPR001036">
    <property type="entry name" value="Acrflvin-R"/>
</dbReference>
<dbReference type="Proteomes" id="UP000280344">
    <property type="component" value="Chromosome"/>
</dbReference>
<feature type="transmembrane region" description="Helical" evidence="2">
    <location>
        <begin position="12"/>
        <end position="33"/>
    </location>
</feature>
<feature type="transmembrane region" description="Helical" evidence="2">
    <location>
        <begin position="880"/>
        <end position="900"/>
    </location>
</feature>
<dbReference type="PRINTS" id="PR00702">
    <property type="entry name" value="ACRIFLAVINRP"/>
</dbReference>
<dbReference type="GO" id="GO:0042910">
    <property type="term" value="F:xenobiotic transmembrane transporter activity"/>
    <property type="evidence" value="ECO:0007669"/>
    <property type="project" value="TreeGrafter"/>
</dbReference>
<dbReference type="PANTHER" id="PTHR32063:SF0">
    <property type="entry name" value="SWARMING MOTILITY PROTEIN SWRC"/>
    <property type="match status" value="1"/>
</dbReference>
<organism evidence="3 4">
    <name type="scientific">Flaviflexus ciconiae</name>
    <dbReference type="NCBI Taxonomy" id="2496867"/>
    <lineage>
        <taxon>Bacteria</taxon>
        <taxon>Bacillati</taxon>
        <taxon>Actinomycetota</taxon>
        <taxon>Actinomycetes</taxon>
        <taxon>Actinomycetales</taxon>
        <taxon>Actinomycetaceae</taxon>
        <taxon>Flaviflexus</taxon>
    </lineage>
</organism>
<protein>
    <submittedName>
        <fullName evidence="3">Efflux RND transporter permease subunit</fullName>
    </submittedName>
</protein>
<dbReference type="SUPFAM" id="SSF82693">
    <property type="entry name" value="Multidrug efflux transporter AcrB pore domain, PN1, PN2, PC1 and PC2 subdomains"/>
    <property type="match status" value="2"/>
</dbReference>
<feature type="transmembrane region" description="Helical" evidence="2">
    <location>
        <begin position="906"/>
        <end position="929"/>
    </location>
</feature>
<dbReference type="Gene3D" id="3.30.70.1440">
    <property type="entry name" value="Multidrug efflux transporter AcrB pore domain"/>
    <property type="match status" value="1"/>
</dbReference>
<evidence type="ECO:0000313" key="4">
    <source>
        <dbReference type="Proteomes" id="UP000280344"/>
    </source>
</evidence>
<keyword evidence="4" id="KW-1185">Reference proteome</keyword>
<dbReference type="PANTHER" id="PTHR32063">
    <property type="match status" value="1"/>
</dbReference>
<proteinExistence type="predicted"/>
<dbReference type="GO" id="GO:0005886">
    <property type="term" value="C:plasma membrane"/>
    <property type="evidence" value="ECO:0007669"/>
    <property type="project" value="TreeGrafter"/>
</dbReference>
<keyword evidence="2" id="KW-0812">Transmembrane</keyword>